<organism evidence="9 10">
    <name type="scientific">Pedobacter caeni</name>
    <dbReference type="NCBI Taxonomy" id="288992"/>
    <lineage>
        <taxon>Bacteria</taxon>
        <taxon>Pseudomonadati</taxon>
        <taxon>Bacteroidota</taxon>
        <taxon>Sphingobacteriia</taxon>
        <taxon>Sphingobacteriales</taxon>
        <taxon>Sphingobacteriaceae</taxon>
        <taxon>Pedobacter</taxon>
    </lineage>
</organism>
<evidence type="ECO:0000256" key="1">
    <source>
        <dbReference type="ARBA" id="ARBA00000085"/>
    </source>
</evidence>
<protein>
    <recommendedName>
        <fullName evidence="2">histidine kinase</fullName>
        <ecNumber evidence="2">2.7.13.3</ecNumber>
    </recommendedName>
</protein>
<dbReference type="OrthoDB" id="9757990at2"/>
<dbReference type="InterPro" id="IPR036097">
    <property type="entry name" value="HisK_dim/P_sf"/>
</dbReference>
<dbReference type="AlphaFoldDB" id="A0A1M5BN86"/>
<dbReference type="CDD" id="cd00082">
    <property type="entry name" value="HisKA"/>
    <property type="match status" value="1"/>
</dbReference>
<dbReference type="Gene3D" id="3.30.565.10">
    <property type="entry name" value="Histidine kinase-like ATPase, C-terminal domain"/>
    <property type="match status" value="1"/>
</dbReference>
<evidence type="ECO:0000259" key="8">
    <source>
        <dbReference type="PROSITE" id="PS51371"/>
    </source>
</evidence>
<reference evidence="10" key="1">
    <citation type="submission" date="2016-11" db="EMBL/GenBank/DDBJ databases">
        <authorList>
            <person name="Varghese N."/>
            <person name="Submissions S."/>
        </authorList>
    </citation>
    <scope>NUCLEOTIDE SEQUENCE [LARGE SCALE GENOMIC DNA]</scope>
    <source>
        <strain evidence="10">DSM 16990</strain>
    </source>
</reference>
<dbReference type="InterPro" id="IPR000644">
    <property type="entry name" value="CBS_dom"/>
</dbReference>
<dbReference type="Pfam" id="PF00512">
    <property type="entry name" value="HisKA"/>
    <property type="match status" value="1"/>
</dbReference>
<feature type="domain" description="Histidine kinase" evidence="7">
    <location>
        <begin position="123"/>
        <end position="336"/>
    </location>
</feature>
<dbReference type="InterPro" id="IPR004358">
    <property type="entry name" value="Sig_transdc_His_kin-like_C"/>
</dbReference>
<accession>A0A1M5BN86</accession>
<evidence type="ECO:0000256" key="2">
    <source>
        <dbReference type="ARBA" id="ARBA00012438"/>
    </source>
</evidence>
<dbReference type="GO" id="GO:0000155">
    <property type="term" value="F:phosphorelay sensor kinase activity"/>
    <property type="evidence" value="ECO:0007669"/>
    <property type="project" value="InterPro"/>
</dbReference>
<evidence type="ECO:0000256" key="5">
    <source>
        <dbReference type="ARBA" id="ARBA00022777"/>
    </source>
</evidence>
<evidence type="ECO:0000256" key="4">
    <source>
        <dbReference type="ARBA" id="ARBA00022679"/>
    </source>
</evidence>
<dbReference type="SUPFAM" id="SSF55874">
    <property type="entry name" value="ATPase domain of HSP90 chaperone/DNA topoisomerase II/histidine kinase"/>
    <property type="match status" value="1"/>
</dbReference>
<dbReference type="InterPro" id="IPR003661">
    <property type="entry name" value="HisK_dim/P_dom"/>
</dbReference>
<dbReference type="SUPFAM" id="SSF47384">
    <property type="entry name" value="Homodimeric domain of signal transducing histidine kinase"/>
    <property type="match status" value="1"/>
</dbReference>
<dbReference type="Gene3D" id="1.10.287.130">
    <property type="match status" value="1"/>
</dbReference>
<gene>
    <name evidence="9" type="ORF">SAMN04488522_1021274</name>
</gene>
<dbReference type="Pfam" id="PF00571">
    <property type="entry name" value="CBS"/>
    <property type="match status" value="1"/>
</dbReference>
<dbReference type="EC" id="2.7.13.3" evidence="2"/>
<comment type="catalytic activity">
    <reaction evidence="1">
        <text>ATP + protein L-histidine = ADP + protein N-phospho-L-histidine.</text>
        <dbReference type="EC" id="2.7.13.3"/>
    </reaction>
</comment>
<dbReference type="InterPro" id="IPR005467">
    <property type="entry name" value="His_kinase_dom"/>
</dbReference>
<evidence type="ECO:0000313" key="10">
    <source>
        <dbReference type="Proteomes" id="UP000184287"/>
    </source>
</evidence>
<sequence>MNIAQLIKYNYVSIDGYQGVHVARSHTAIADGLVILDENIPVGVLTSVDLARKHHVIIMDCLSPKPTVEKADKISKVLEVMKASGHDVLLVYDQGSFLGTISQHDILNHLHANLNRQKLSLQSVAHDLRSPIASIKMLGDMLQDNLILVENKQLVDYLNQSCDFAQKIIEDILLTEQTFEEMVNYSEENFDELVEECAAGLSTEFEKKELILQTDFKFGKSVKMDRPKFKRAIYNLISNSIKFTNNNGKIELSTVVKDNMLKLVVKDNGIGIPENIQEQIFDKFTRAKRRGTAGEPTTGLGMYLTKQIVELHDGSIEVESDGKSGTSFSILLPIKND</sequence>
<keyword evidence="3" id="KW-0597">Phosphoprotein</keyword>
<keyword evidence="5" id="KW-0418">Kinase</keyword>
<dbReference type="Pfam" id="PF02518">
    <property type="entry name" value="HATPase_c"/>
    <property type="match status" value="1"/>
</dbReference>
<dbReference type="CDD" id="cd00075">
    <property type="entry name" value="HATPase"/>
    <property type="match status" value="1"/>
</dbReference>
<keyword evidence="4" id="KW-0808">Transferase</keyword>
<name>A0A1M5BN86_9SPHI</name>
<dbReference type="PANTHER" id="PTHR43047:SF72">
    <property type="entry name" value="OSMOSENSING HISTIDINE PROTEIN KINASE SLN1"/>
    <property type="match status" value="1"/>
</dbReference>
<dbReference type="PROSITE" id="PS51371">
    <property type="entry name" value="CBS"/>
    <property type="match status" value="1"/>
</dbReference>
<dbReference type="Proteomes" id="UP000184287">
    <property type="component" value="Unassembled WGS sequence"/>
</dbReference>
<dbReference type="SUPFAM" id="SSF54631">
    <property type="entry name" value="CBS-domain pair"/>
    <property type="match status" value="1"/>
</dbReference>
<proteinExistence type="predicted"/>
<evidence type="ECO:0000256" key="3">
    <source>
        <dbReference type="ARBA" id="ARBA00022553"/>
    </source>
</evidence>
<feature type="domain" description="CBS" evidence="8">
    <location>
        <begin position="59"/>
        <end position="119"/>
    </location>
</feature>
<keyword evidence="10" id="KW-1185">Reference proteome</keyword>
<dbReference type="Gene3D" id="3.10.580.10">
    <property type="entry name" value="CBS-domain"/>
    <property type="match status" value="1"/>
</dbReference>
<dbReference type="PANTHER" id="PTHR43047">
    <property type="entry name" value="TWO-COMPONENT HISTIDINE PROTEIN KINASE"/>
    <property type="match status" value="1"/>
</dbReference>
<dbReference type="InterPro" id="IPR036890">
    <property type="entry name" value="HATPase_C_sf"/>
</dbReference>
<dbReference type="PRINTS" id="PR00344">
    <property type="entry name" value="BCTRLSENSOR"/>
</dbReference>
<dbReference type="InterPro" id="IPR003594">
    <property type="entry name" value="HATPase_dom"/>
</dbReference>
<dbReference type="RefSeq" id="WP_073231554.1">
    <property type="nucleotide sequence ID" value="NZ_FQUQ01000002.1"/>
</dbReference>
<evidence type="ECO:0000259" key="7">
    <source>
        <dbReference type="PROSITE" id="PS50109"/>
    </source>
</evidence>
<dbReference type="SMART" id="SM00388">
    <property type="entry name" value="HisKA"/>
    <property type="match status" value="1"/>
</dbReference>
<keyword evidence="6" id="KW-0129">CBS domain</keyword>
<dbReference type="GO" id="GO:0009927">
    <property type="term" value="F:histidine phosphotransfer kinase activity"/>
    <property type="evidence" value="ECO:0007669"/>
    <property type="project" value="TreeGrafter"/>
</dbReference>
<evidence type="ECO:0000256" key="6">
    <source>
        <dbReference type="PROSITE-ProRule" id="PRU00703"/>
    </source>
</evidence>
<dbReference type="STRING" id="288992.SAMN04488522_1021274"/>
<dbReference type="GO" id="GO:0005886">
    <property type="term" value="C:plasma membrane"/>
    <property type="evidence" value="ECO:0007669"/>
    <property type="project" value="TreeGrafter"/>
</dbReference>
<dbReference type="InterPro" id="IPR046342">
    <property type="entry name" value="CBS_dom_sf"/>
</dbReference>
<evidence type="ECO:0000313" key="9">
    <source>
        <dbReference type="EMBL" id="SHF43951.1"/>
    </source>
</evidence>
<dbReference type="SMART" id="SM00387">
    <property type="entry name" value="HATPase_c"/>
    <property type="match status" value="1"/>
</dbReference>
<dbReference type="PROSITE" id="PS50109">
    <property type="entry name" value="HIS_KIN"/>
    <property type="match status" value="1"/>
</dbReference>
<dbReference type="FunFam" id="3.30.565.10:FF:000006">
    <property type="entry name" value="Sensor histidine kinase WalK"/>
    <property type="match status" value="1"/>
</dbReference>
<dbReference type="EMBL" id="FQUQ01000002">
    <property type="protein sequence ID" value="SHF43951.1"/>
    <property type="molecule type" value="Genomic_DNA"/>
</dbReference>